<evidence type="ECO:0000313" key="7">
    <source>
        <dbReference type="Proteomes" id="UP000199065"/>
    </source>
</evidence>
<protein>
    <submittedName>
        <fullName evidence="6">Formate/nitrite transporter</fullName>
    </submittedName>
</protein>
<dbReference type="STRING" id="185761.SAMN05660282_00103"/>
<dbReference type="InterPro" id="IPR000292">
    <property type="entry name" value="For/NO2_transpt"/>
</dbReference>
<feature type="transmembrane region" description="Helical" evidence="5">
    <location>
        <begin position="182"/>
        <end position="211"/>
    </location>
</feature>
<dbReference type="OrthoDB" id="9786493at2"/>
<reference evidence="6 7" key="1">
    <citation type="submission" date="2016-10" db="EMBL/GenBank/DDBJ databases">
        <authorList>
            <person name="de Groot N.N."/>
        </authorList>
    </citation>
    <scope>NUCLEOTIDE SEQUENCE [LARGE SCALE GENOMIC DNA]</scope>
    <source>
        <strain>J11</strain>
        <strain evidence="7">PG 39</strain>
    </source>
</reference>
<keyword evidence="7" id="KW-1185">Reference proteome</keyword>
<evidence type="ECO:0000256" key="2">
    <source>
        <dbReference type="ARBA" id="ARBA00022692"/>
    </source>
</evidence>
<dbReference type="EMBL" id="FOPJ01000001">
    <property type="protein sequence ID" value="SFG16591.1"/>
    <property type="molecule type" value="Genomic_DNA"/>
</dbReference>
<dbReference type="GO" id="GO:0005886">
    <property type="term" value="C:plasma membrane"/>
    <property type="evidence" value="ECO:0007669"/>
    <property type="project" value="TreeGrafter"/>
</dbReference>
<comment type="subcellular location">
    <subcellularLocation>
        <location evidence="1">Membrane</location>
        <topology evidence="1">Multi-pass membrane protein</topology>
    </subcellularLocation>
</comment>
<dbReference type="AlphaFoldDB" id="A0A1I2PT45"/>
<evidence type="ECO:0000256" key="3">
    <source>
        <dbReference type="ARBA" id="ARBA00022989"/>
    </source>
</evidence>
<keyword evidence="2 5" id="KW-0812">Transmembrane</keyword>
<evidence type="ECO:0000313" key="6">
    <source>
        <dbReference type="EMBL" id="SFG16591.1"/>
    </source>
</evidence>
<evidence type="ECO:0000256" key="4">
    <source>
        <dbReference type="ARBA" id="ARBA00023136"/>
    </source>
</evidence>
<dbReference type="Proteomes" id="UP000199065">
    <property type="component" value="Unassembled WGS sequence"/>
</dbReference>
<organism evidence="6 7">
    <name type="scientific">Corynebacterium spheniscorum</name>
    <dbReference type="NCBI Taxonomy" id="185761"/>
    <lineage>
        <taxon>Bacteria</taxon>
        <taxon>Bacillati</taxon>
        <taxon>Actinomycetota</taxon>
        <taxon>Actinomycetes</taxon>
        <taxon>Mycobacteriales</taxon>
        <taxon>Corynebacteriaceae</taxon>
        <taxon>Corynebacterium</taxon>
    </lineage>
</organism>
<gene>
    <name evidence="6" type="ORF">SAMN05660282_00103</name>
</gene>
<feature type="transmembrane region" description="Helical" evidence="5">
    <location>
        <begin position="25"/>
        <end position="50"/>
    </location>
</feature>
<evidence type="ECO:0000256" key="5">
    <source>
        <dbReference type="SAM" id="Phobius"/>
    </source>
</evidence>
<feature type="transmembrane region" description="Helical" evidence="5">
    <location>
        <begin position="62"/>
        <end position="81"/>
    </location>
</feature>
<sequence>MSLNESAAAAVKKKITLLEEDFPRFAVRATLGGVYLALGTAFAAVAGHAVEQLAPGMGSLTFSFLFGLGLFSIILLGADLATGDMMYMVYGAVQKYTSWTKAFYLIIVCTIFNLIGAILIAVMLAQTAKFGNITPDHLIATITEAKLHKGPFDALVEAIMANFVVNMAVLGAVFCKDVASKFLTIIPIIAMFVGMGLEHVIANFCLMSITFFTSNPMIDSMAFGPVAMNWAVVWVGNVIGGGFLIGGLYAWLNRGSEAFRD</sequence>
<dbReference type="Pfam" id="PF01226">
    <property type="entry name" value="Form_Nir_trans"/>
    <property type="match status" value="1"/>
</dbReference>
<proteinExistence type="predicted"/>
<dbReference type="Gene3D" id="1.20.1080.10">
    <property type="entry name" value="Glycerol uptake facilitator protein"/>
    <property type="match status" value="1"/>
</dbReference>
<name>A0A1I2PT45_9CORY</name>
<keyword evidence="3 5" id="KW-1133">Transmembrane helix</keyword>
<keyword evidence="4 5" id="KW-0472">Membrane</keyword>
<evidence type="ECO:0000256" key="1">
    <source>
        <dbReference type="ARBA" id="ARBA00004141"/>
    </source>
</evidence>
<feature type="transmembrane region" description="Helical" evidence="5">
    <location>
        <begin position="231"/>
        <end position="252"/>
    </location>
</feature>
<dbReference type="GO" id="GO:0015499">
    <property type="term" value="F:formate transmembrane transporter activity"/>
    <property type="evidence" value="ECO:0007669"/>
    <property type="project" value="TreeGrafter"/>
</dbReference>
<feature type="transmembrane region" description="Helical" evidence="5">
    <location>
        <begin position="102"/>
        <end position="125"/>
    </location>
</feature>
<dbReference type="PANTHER" id="PTHR30520">
    <property type="entry name" value="FORMATE TRANSPORTER-RELATED"/>
    <property type="match status" value="1"/>
</dbReference>
<accession>A0A1I2PT45</accession>
<dbReference type="PANTHER" id="PTHR30520:SF8">
    <property type="entry name" value="NITRITE TRANSPORTER NIRC"/>
    <property type="match status" value="1"/>
</dbReference>
<feature type="transmembrane region" description="Helical" evidence="5">
    <location>
        <begin position="154"/>
        <end position="175"/>
    </location>
</feature>
<dbReference type="RefSeq" id="WP_092283334.1">
    <property type="nucleotide sequence ID" value="NZ_FOPJ01000001.1"/>
</dbReference>
<dbReference type="InterPro" id="IPR023271">
    <property type="entry name" value="Aquaporin-like"/>
</dbReference>